<sequence length="439" mass="47813">MRTVVVGAGPAGLYSAIASARRGHTVMVVDRDAGPPAHGRWQRRGVMQFHHAHTFRRQVIDALAAEMPEVLDALHAAGAETATDERGGAVGLRCRRTTFDGVLWGCARAHHNIGFHRGNVDDVLVARAGVGGVRVGTARLEADLVLDASGRDSRFTRSIRPRADSELCGAAYVSRQYRLHRTATPPPMSTPFGTVLSLSGYWALAYLHDNATFTVTIVHDGTDPRLRLLRNPAIFEAAIRQIPALSEWITASRSRPLTDVMPGARLHNSYRGQCDDSGDLTQLGLISVGDAVCTTTPLAGRGVALALMQGRELMRILDHCGDDIGCATIEFDKWCFDNIRPWYEDHCYADAERMRRWSGHDVDLTRPLPPDLIVAAAEADPQLGDIVGPYAAMDALPDTLRAAEPRARKVYESGWRPTPAAGPRRDELIEAASRTPVSA</sequence>
<reference evidence="3" key="2">
    <citation type="submission" date="2020-07" db="EMBL/GenBank/DDBJ databases">
        <authorList>
            <person name="Pettersson B.M.F."/>
            <person name="Behra P.R.K."/>
            <person name="Ramesh M."/>
            <person name="Das S."/>
            <person name="Dasgupta S."/>
            <person name="Kirsebom L.A."/>
        </authorList>
    </citation>
    <scope>NUCLEOTIDE SEQUENCE</scope>
    <source>
        <strain evidence="3">DSM 44203</strain>
    </source>
</reference>
<dbReference type="SUPFAM" id="SSF51905">
    <property type="entry name" value="FAD/NAD(P)-binding domain"/>
    <property type="match status" value="1"/>
</dbReference>
<evidence type="ECO:0000313" key="5">
    <source>
        <dbReference type="Proteomes" id="UP001207528"/>
    </source>
</evidence>
<reference evidence="3" key="3">
    <citation type="journal article" date="2022" name="BMC Genomics">
        <title>Comparative genome analysis of mycobacteria focusing on tRNA and non-coding RNA.</title>
        <authorList>
            <person name="Behra P.R.K."/>
            <person name="Pettersson B.M.F."/>
            <person name="Ramesh M."/>
            <person name="Das S."/>
            <person name="Dasgupta S."/>
            <person name="Kirsebom L.A."/>
        </authorList>
    </citation>
    <scope>NUCLEOTIDE SEQUENCE</scope>
    <source>
        <strain evidence="3">DSM 44203</strain>
    </source>
</reference>
<dbReference type="PANTHER" id="PTHR42685:SF19">
    <property type="entry name" value="POSSIBLE OXIDOREDUCTASE"/>
    <property type="match status" value="1"/>
</dbReference>
<gene>
    <name evidence="3" type="ORF">H7I77_26005</name>
    <name evidence="2" type="ORF">RMCN_3686</name>
</gene>
<dbReference type="Pfam" id="PF12831">
    <property type="entry name" value="FAD_oxidored"/>
    <property type="match status" value="1"/>
</dbReference>
<comment type="caution">
    <text evidence="3">The sequence shown here is derived from an EMBL/GenBank/DDBJ whole genome shotgun (WGS) entry which is preliminary data.</text>
</comment>
<feature type="region of interest" description="Disordered" evidence="1">
    <location>
        <begin position="413"/>
        <end position="439"/>
    </location>
</feature>
<keyword evidence="4" id="KW-1185">Reference proteome</keyword>
<protein>
    <submittedName>
        <fullName evidence="2">Lycopene cyclase protein</fullName>
    </submittedName>
    <submittedName>
        <fullName evidence="3">NAD(P)/FAD-dependent oxidoreductase</fullName>
    </submittedName>
</protein>
<dbReference type="EMBL" id="BCTA01000047">
    <property type="protein sequence ID" value="GAT10553.1"/>
    <property type="molecule type" value="Genomic_DNA"/>
</dbReference>
<dbReference type="RefSeq" id="WP_067392179.1">
    <property type="nucleotide sequence ID" value="NZ_BCTA01000047.1"/>
</dbReference>
<dbReference type="Proteomes" id="UP001207528">
    <property type="component" value="Unassembled WGS sequence"/>
</dbReference>
<name>A0AAW5SR48_MYCNV</name>
<organism evidence="3 5">
    <name type="scientific">Mycolicibacterium novocastrense</name>
    <name type="common">Mycobacterium novocastrense</name>
    <dbReference type="NCBI Taxonomy" id="59813"/>
    <lineage>
        <taxon>Bacteria</taxon>
        <taxon>Bacillati</taxon>
        <taxon>Actinomycetota</taxon>
        <taxon>Actinomycetes</taxon>
        <taxon>Mycobacteriales</taxon>
        <taxon>Mycobacteriaceae</taxon>
        <taxon>Mycolicibacterium</taxon>
    </lineage>
</organism>
<evidence type="ECO:0000313" key="2">
    <source>
        <dbReference type="EMBL" id="GAT10553.1"/>
    </source>
</evidence>
<dbReference type="PANTHER" id="PTHR42685">
    <property type="entry name" value="GERANYLGERANYL DIPHOSPHATE REDUCTASE"/>
    <property type="match status" value="1"/>
</dbReference>
<evidence type="ECO:0000256" key="1">
    <source>
        <dbReference type="SAM" id="MobiDB-lite"/>
    </source>
</evidence>
<proteinExistence type="predicted"/>
<dbReference type="Gene3D" id="3.50.50.60">
    <property type="entry name" value="FAD/NAD(P)-binding domain"/>
    <property type="match status" value="1"/>
</dbReference>
<reference evidence="2 4" key="1">
    <citation type="journal article" date="2016" name="Genome Announc.">
        <title>Draft Genome Sequences of Five Rapidly Growing Mycobacterium Species, M. thermoresistibile, M. fortuitum subsp. acetamidolyticum, M. canariasense, M. brisbanense, and M. novocastrense.</title>
        <authorList>
            <person name="Katahira K."/>
            <person name="Ogura Y."/>
            <person name="Gotoh Y."/>
            <person name="Hayashi T."/>
        </authorList>
    </citation>
    <scope>NUCLEOTIDE SEQUENCE [LARGE SCALE GENOMIC DNA]</scope>
    <source>
        <strain evidence="2 4">JCM18114</strain>
    </source>
</reference>
<dbReference type="InterPro" id="IPR036188">
    <property type="entry name" value="FAD/NAD-bd_sf"/>
</dbReference>
<dbReference type="EMBL" id="JACKTI010000071">
    <property type="protein sequence ID" value="MCV7026759.1"/>
    <property type="molecule type" value="Genomic_DNA"/>
</dbReference>
<evidence type="ECO:0000313" key="3">
    <source>
        <dbReference type="EMBL" id="MCV7026759.1"/>
    </source>
</evidence>
<dbReference type="PRINTS" id="PR00411">
    <property type="entry name" value="PNDRDTASEI"/>
</dbReference>
<dbReference type="AlphaFoldDB" id="A0AAW5SR48"/>
<accession>A0AAW5SR48</accession>
<evidence type="ECO:0000313" key="4">
    <source>
        <dbReference type="Proteomes" id="UP000069773"/>
    </source>
</evidence>
<dbReference type="InterPro" id="IPR050407">
    <property type="entry name" value="Geranylgeranyl_reductase"/>
</dbReference>
<dbReference type="Proteomes" id="UP000069773">
    <property type="component" value="Unassembled WGS sequence"/>
</dbReference>